<dbReference type="RefSeq" id="WP_183362630.1">
    <property type="nucleotide sequence ID" value="NZ_BLXZ01000008.1"/>
</dbReference>
<proteinExistence type="inferred from homology"/>
<dbReference type="NCBIfam" id="NF033749">
    <property type="entry name" value="bact_hemeryth"/>
    <property type="match status" value="1"/>
</dbReference>
<reference evidence="6" key="1">
    <citation type="submission" date="2020-06" db="EMBL/GenBank/DDBJ databases">
        <title>Draft genomic sequecing of Geomonas sp. Red745.</title>
        <authorList>
            <person name="Itoh H."/>
            <person name="Xu Z.X."/>
            <person name="Ushijima N."/>
            <person name="Masuda Y."/>
            <person name="Shiratori Y."/>
            <person name="Senoo K."/>
        </authorList>
    </citation>
    <scope>NUCLEOTIDE SEQUENCE [LARGE SCALE GENOMIC DNA]</scope>
    <source>
        <strain evidence="6">Red745</strain>
    </source>
</reference>
<dbReference type="InterPro" id="IPR035938">
    <property type="entry name" value="Hemerythrin-like_sf"/>
</dbReference>
<protein>
    <submittedName>
        <fullName evidence="5">Hemerythrin</fullName>
    </submittedName>
</protein>
<dbReference type="Proteomes" id="UP000587586">
    <property type="component" value="Unassembled WGS sequence"/>
</dbReference>
<dbReference type="EMBL" id="BLXZ01000008">
    <property type="protein sequence ID" value="GFO70040.1"/>
    <property type="molecule type" value="Genomic_DNA"/>
</dbReference>
<dbReference type="CDD" id="cd12107">
    <property type="entry name" value="Hemerythrin"/>
    <property type="match status" value="1"/>
</dbReference>
<dbReference type="PANTHER" id="PTHR37164:SF1">
    <property type="entry name" value="BACTERIOHEMERYTHRIN"/>
    <property type="match status" value="1"/>
</dbReference>
<feature type="domain" description="Hemerythrin-like" evidence="4">
    <location>
        <begin position="16"/>
        <end position="128"/>
    </location>
</feature>
<evidence type="ECO:0000256" key="3">
    <source>
        <dbReference type="ARBA" id="ARBA00023004"/>
    </source>
</evidence>
<dbReference type="InterPro" id="IPR012312">
    <property type="entry name" value="Hemerythrin-like"/>
</dbReference>
<keyword evidence="6" id="KW-1185">Reference proteome</keyword>
<organism evidence="5 6">
    <name type="scientific">Geomonas limicola</name>
    <dbReference type="NCBI Taxonomy" id="2740186"/>
    <lineage>
        <taxon>Bacteria</taxon>
        <taxon>Pseudomonadati</taxon>
        <taxon>Thermodesulfobacteriota</taxon>
        <taxon>Desulfuromonadia</taxon>
        <taxon>Geobacterales</taxon>
        <taxon>Geobacteraceae</taxon>
        <taxon>Geomonas</taxon>
    </lineage>
</organism>
<evidence type="ECO:0000259" key="4">
    <source>
        <dbReference type="Pfam" id="PF01814"/>
    </source>
</evidence>
<name>A0A6V8NC86_9BACT</name>
<dbReference type="AlphaFoldDB" id="A0A6V8NC86"/>
<evidence type="ECO:0000313" key="6">
    <source>
        <dbReference type="Proteomes" id="UP000587586"/>
    </source>
</evidence>
<keyword evidence="3" id="KW-0408">Iron</keyword>
<dbReference type="PANTHER" id="PTHR37164">
    <property type="entry name" value="BACTERIOHEMERYTHRIN"/>
    <property type="match status" value="1"/>
</dbReference>
<dbReference type="InterPro" id="IPR050669">
    <property type="entry name" value="Hemerythrin"/>
</dbReference>
<comment type="similarity">
    <text evidence="1">Belongs to the hemerythrin family.</text>
</comment>
<dbReference type="SUPFAM" id="SSF47188">
    <property type="entry name" value="Hemerythrin-like"/>
    <property type="match status" value="1"/>
</dbReference>
<evidence type="ECO:0000256" key="1">
    <source>
        <dbReference type="ARBA" id="ARBA00010587"/>
    </source>
</evidence>
<dbReference type="Gene3D" id="1.20.120.50">
    <property type="entry name" value="Hemerythrin-like"/>
    <property type="match status" value="1"/>
</dbReference>
<evidence type="ECO:0000256" key="2">
    <source>
        <dbReference type="ARBA" id="ARBA00022723"/>
    </source>
</evidence>
<dbReference type="GO" id="GO:0046872">
    <property type="term" value="F:metal ion binding"/>
    <property type="evidence" value="ECO:0007669"/>
    <property type="project" value="UniProtKB-KW"/>
</dbReference>
<gene>
    <name evidence="5" type="ORF">GMLC_36190</name>
</gene>
<dbReference type="InterPro" id="IPR012827">
    <property type="entry name" value="Hemerythrin_metal-bd"/>
</dbReference>
<evidence type="ECO:0000313" key="5">
    <source>
        <dbReference type="EMBL" id="GFO70040.1"/>
    </source>
</evidence>
<dbReference type="NCBIfam" id="TIGR02481">
    <property type="entry name" value="hemeryth_dom"/>
    <property type="match status" value="1"/>
</dbReference>
<keyword evidence="2" id="KW-0479">Metal-binding</keyword>
<dbReference type="Pfam" id="PF01814">
    <property type="entry name" value="Hemerythrin"/>
    <property type="match status" value="1"/>
</dbReference>
<accession>A0A6V8NC86</accession>
<sequence length="135" mass="16170">MSLVLDENLRLGHPGIDRQHQEVLEQINKLSDKLTEGADDVEVRDVLDFLHTYADKHFFEEERLMKSCNYYGLYKQQKEHAQFKREIEGLQLMLRKKRPSIDLAHQVETSLFRYFVEHINGMDREFADYIKRNDL</sequence>
<comment type="caution">
    <text evidence="5">The sequence shown here is derived from an EMBL/GenBank/DDBJ whole genome shotgun (WGS) entry which is preliminary data.</text>
</comment>